<evidence type="ECO:0000313" key="1">
    <source>
        <dbReference type="EMBL" id="MBD2197936.1"/>
    </source>
</evidence>
<comment type="caution">
    <text evidence="1">The sequence shown here is derived from an EMBL/GenBank/DDBJ whole genome shotgun (WGS) entry which is preliminary data.</text>
</comment>
<sequence length="95" mass="11360">MGGRTSTSWPTGSSWHHGKTKTIRVPIVLEQPVMDYARTVDLGVDPVEQLITEFLKIKRRQHKRRINHESEMTAGVRWEIFNEFRRWVECDRKRR</sequence>
<proteinExistence type="predicted"/>
<protein>
    <submittedName>
        <fullName evidence="1">Uncharacterized protein</fullName>
    </submittedName>
</protein>
<dbReference type="Proteomes" id="UP000658514">
    <property type="component" value="Unassembled WGS sequence"/>
</dbReference>
<dbReference type="RefSeq" id="WP_190546085.1">
    <property type="nucleotide sequence ID" value="NZ_CAWPNO010000067.1"/>
</dbReference>
<reference evidence="1 2" key="1">
    <citation type="journal article" date="2020" name="ISME J.">
        <title>Comparative genomics reveals insights into cyanobacterial evolution and habitat adaptation.</title>
        <authorList>
            <person name="Chen M.Y."/>
            <person name="Teng W.K."/>
            <person name="Zhao L."/>
            <person name="Hu C.X."/>
            <person name="Zhou Y.K."/>
            <person name="Han B.P."/>
            <person name="Song L.R."/>
            <person name="Shu W.S."/>
        </authorList>
    </citation>
    <scope>NUCLEOTIDE SEQUENCE [LARGE SCALE GENOMIC DNA]</scope>
    <source>
        <strain evidence="1 2">FACHB-288</strain>
    </source>
</reference>
<organism evidence="1 2">
    <name type="scientific">Calothrix parietina FACHB-288</name>
    <dbReference type="NCBI Taxonomy" id="2692896"/>
    <lineage>
        <taxon>Bacteria</taxon>
        <taxon>Bacillati</taxon>
        <taxon>Cyanobacteriota</taxon>
        <taxon>Cyanophyceae</taxon>
        <taxon>Nostocales</taxon>
        <taxon>Calotrichaceae</taxon>
        <taxon>Calothrix</taxon>
    </lineage>
</organism>
<dbReference type="EMBL" id="JACJQH010000034">
    <property type="protein sequence ID" value="MBD2197936.1"/>
    <property type="molecule type" value="Genomic_DNA"/>
</dbReference>
<evidence type="ECO:0000313" key="2">
    <source>
        <dbReference type="Proteomes" id="UP000658514"/>
    </source>
</evidence>
<gene>
    <name evidence="1" type="ORF">H6G24_20890</name>
</gene>
<name>A0ABR8AFY7_9CYAN</name>
<keyword evidence="2" id="KW-1185">Reference proteome</keyword>
<accession>A0ABR8AFY7</accession>